<dbReference type="Proteomes" id="UP000822476">
    <property type="component" value="Unassembled WGS sequence"/>
</dbReference>
<dbReference type="AlphaFoldDB" id="A0A8S9YKR3"/>
<sequence length="472" mass="52472">MTLPDVQTMARNETTKVEKKIIGNGMFAFKCTGYVATRITGVVKWFNVKSGYGFINRSDTKEDIFVHQSAIIRNNPHKWQRSVGDGEAVEFDVVQGDKGLEAMNVTGPNGSFVQGSKYAADKRRYRSRSFGRLRVCPLVCGRPTPLSMTKNPPRVFTRSSSGDSRVDSRYEDIGPDGDNFTTNGPRMSRTPFFPHQSSLMPLLPIHQNMFAPRRIQNMRQGIPYRGAYFGPPVFLGYRRGANLLRRRFATAYEQMGPGNNFSMVRPGIMPGPVNGNTRYPLISYPANGREPPVLSFQYGVPSGFRAMRSFRGRGATNPNRGRGLQAYGFYGLQKTKDNNKTTNLNPKSEPTSPEETANCSKEVTENDNMVESKGTVEKPGSEQNKPKDVEIKTLANVKQERIHNESPTTPKVEASGDTPENTQPEADLDNEKTSKQDEEPNDKKLTASPLRSGVSHTASCQKVEHDLETTAS</sequence>
<dbReference type="InterPro" id="IPR019844">
    <property type="entry name" value="CSD_CS"/>
</dbReference>
<dbReference type="Pfam" id="PF00313">
    <property type="entry name" value="CSD"/>
    <property type="match status" value="1"/>
</dbReference>
<dbReference type="SUPFAM" id="SSF50249">
    <property type="entry name" value="Nucleic acid-binding proteins"/>
    <property type="match status" value="1"/>
</dbReference>
<reference evidence="3" key="1">
    <citation type="submission" date="2019-07" db="EMBL/GenBank/DDBJ databases">
        <title>Annotation for the trematode Paragonimus miyazaki's.</title>
        <authorList>
            <person name="Choi Y.-J."/>
        </authorList>
    </citation>
    <scope>NUCLEOTIDE SEQUENCE</scope>
    <source>
        <strain evidence="3">Japan</strain>
    </source>
</reference>
<dbReference type="GO" id="GO:0003676">
    <property type="term" value="F:nucleic acid binding"/>
    <property type="evidence" value="ECO:0007669"/>
    <property type="project" value="InterPro"/>
</dbReference>
<evidence type="ECO:0000313" key="4">
    <source>
        <dbReference type="Proteomes" id="UP000822476"/>
    </source>
</evidence>
<organism evidence="3 4">
    <name type="scientific">Paragonimus skrjabini miyazakii</name>
    <dbReference type="NCBI Taxonomy" id="59628"/>
    <lineage>
        <taxon>Eukaryota</taxon>
        <taxon>Metazoa</taxon>
        <taxon>Spiralia</taxon>
        <taxon>Lophotrochozoa</taxon>
        <taxon>Platyhelminthes</taxon>
        <taxon>Trematoda</taxon>
        <taxon>Digenea</taxon>
        <taxon>Plagiorchiida</taxon>
        <taxon>Troglotremata</taxon>
        <taxon>Troglotrematidae</taxon>
        <taxon>Paragonimus</taxon>
    </lineage>
</organism>
<protein>
    <recommendedName>
        <fullName evidence="2">CSD domain-containing protein</fullName>
    </recommendedName>
</protein>
<evidence type="ECO:0000313" key="3">
    <source>
        <dbReference type="EMBL" id="KAF7255302.1"/>
    </source>
</evidence>
<dbReference type="CDD" id="cd04458">
    <property type="entry name" value="CSP_CDS"/>
    <property type="match status" value="1"/>
</dbReference>
<dbReference type="EMBL" id="JTDE01004101">
    <property type="protein sequence ID" value="KAF7255302.1"/>
    <property type="molecule type" value="Genomic_DNA"/>
</dbReference>
<keyword evidence="4" id="KW-1185">Reference proteome</keyword>
<dbReference type="FunFam" id="2.40.50.140:FF:000274">
    <property type="entry name" value="Mitochondrial RNA binding protein"/>
    <property type="match status" value="1"/>
</dbReference>
<proteinExistence type="predicted"/>
<dbReference type="OrthoDB" id="203339at2759"/>
<dbReference type="Gene3D" id="2.40.50.140">
    <property type="entry name" value="Nucleic acid-binding proteins"/>
    <property type="match status" value="1"/>
</dbReference>
<dbReference type="InterPro" id="IPR011129">
    <property type="entry name" value="CSD"/>
</dbReference>
<dbReference type="SMART" id="SM00357">
    <property type="entry name" value="CSP"/>
    <property type="match status" value="1"/>
</dbReference>
<feature type="compositionally biased region" description="Basic and acidic residues" evidence="1">
    <location>
        <begin position="429"/>
        <end position="445"/>
    </location>
</feature>
<name>A0A8S9YKR3_9TREM</name>
<comment type="caution">
    <text evidence="3">The sequence shown here is derived from an EMBL/GenBank/DDBJ whole genome shotgun (WGS) entry which is preliminary data.</text>
</comment>
<feature type="compositionally biased region" description="Polar residues" evidence="1">
    <location>
        <begin position="344"/>
        <end position="369"/>
    </location>
</feature>
<dbReference type="PRINTS" id="PR00050">
    <property type="entry name" value="COLDSHOCK"/>
</dbReference>
<dbReference type="PROSITE" id="PS00352">
    <property type="entry name" value="CSD_1"/>
    <property type="match status" value="1"/>
</dbReference>
<feature type="region of interest" description="Disordered" evidence="1">
    <location>
        <begin position="149"/>
        <end position="185"/>
    </location>
</feature>
<evidence type="ECO:0000259" key="2">
    <source>
        <dbReference type="PROSITE" id="PS51857"/>
    </source>
</evidence>
<dbReference type="InterPro" id="IPR002059">
    <property type="entry name" value="CSP_DNA-bd"/>
</dbReference>
<dbReference type="PANTHER" id="PTHR11544">
    <property type="entry name" value="COLD SHOCK DOMAIN CONTAINING PROTEINS"/>
    <property type="match status" value="1"/>
</dbReference>
<feature type="compositionally biased region" description="Basic and acidic residues" evidence="1">
    <location>
        <begin position="374"/>
        <end position="391"/>
    </location>
</feature>
<feature type="region of interest" description="Disordered" evidence="1">
    <location>
        <begin position="334"/>
        <end position="472"/>
    </location>
</feature>
<feature type="domain" description="CSD" evidence="2">
    <location>
        <begin position="38"/>
        <end position="107"/>
    </location>
</feature>
<feature type="compositionally biased region" description="Basic and acidic residues" evidence="1">
    <location>
        <begin position="462"/>
        <end position="472"/>
    </location>
</feature>
<dbReference type="InterPro" id="IPR050181">
    <property type="entry name" value="Cold_shock_domain"/>
</dbReference>
<dbReference type="PROSITE" id="PS51857">
    <property type="entry name" value="CSD_2"/>
    <property type="match status" value="1"/>
</dbReference>
<dbReference type="InterPro" id="IPR012340">
    <property type="entry name" value="NA-bd_OB-fold"/>
</dbReference>
<gene>
    <name evidence="3" type="ORF">EG68_07650</name>
</gene>
<accession>A0A8S9YKR3</accession>
<evidence type="ECO:0000256" key="1">
    <source>
        <dbReference type="SAM" id="MobiDB-lite"/>
    </source>
</evidence>